<protein>
    <submittedName>
        <fullName evidence="2">Uncharacterized protein</fullName>
    </submittedName>
</protein>
<feature type="compositionally biased region" description="Polar residues" evidence="1">
    <location>
        <begin position="102"/>
        <end position="114"/>
    </location>
</feature>
<evidence type="ECO:0000313" key="2">
    <source>
        <dbReference type="EMBL" id="KAF2215716.1"/>
    </source>
</evidence>
<accession>A0A6A6FQG9</accession>
<dbReference type="AlphaFoldDB" id="A0A6A6FQG9"/>
<sequence>MEYAVDGKMGKVLGTKHLDVTNQSSAVKRTGNDEISTRAIHLNGKEQMLQRPKKPYGGTGKKTPKRTRDCASAMILNSQAKASMSNSSIPSRSDVVTFGAATASSEPRSTTAASNELLERVQHCPQLTGP</sequence>
<organism evidence="2 3">
    <name type="scientific">Cercospora zeae-maydis SCOH1-5</name>
    <dbReference type="NCBI Taxonomy" id="717836"/>
    <lineage>
        <taxon>Eukaryota</taxon>
        <taxon>Fungi</taxon>
        <taxon>Dikarya</taxon>
        <taxon>Ascomycota</taxon>
        <taxon>Pezizomycotina</taxon>
        <taxon>Dothideomycetes</taxon>
        <taxon>Dothideomycetidae</taxon>
        <taxon>Mycosphaerellales</taxon>
        <taxon>Mycosphaerellaceae</taxon>
        <taxon>Cercospora</taxon>
    </lineage>
</organism>
<gene>
    <name evidence="2" type="ORF">CERZMDRAFT_94114</name>
</gene>
<dbReference type="Proteomes" id="UP000799539">
    <property type="component" value="Unassembled WGS sequence"/>
</dbReference>
<proteinExistence type="predicted"/>
<evidence type="ECO:0000256" key="1">
    <source>
        <dbReference type="SAM" id="MobiDB-lite"/>
    </source>
</evidence>
<feature type="region of interest" description="Disordered" evidence="1">
    <location>
        <begin position="100"/>
        <end position="130"/>
    </location>
</feature>
<reference evidence="2" key="1">
    <citation type="journal article" date="2020" name="Stud. Mycol.">
        <title>101 Dothideomycetes genomes: a test case for predicting lifestyles and emergence of pathogens.</title>
        <authorList>
            <person name="Haridas S."/>
            <person name="Albert R."/>
            <person name="Binder M."/>
            <person name="Bloem J."/>
            <person name="Labutti K."/>
            <person name="Salamov A."/>
            <person name="Andreopoulos B."/>
            <person name="Baker S."/>
            <person name="Barry K."/>
            <person name="Bills G."/>
            <person name="Bluhm B."/>
            <person name="Cannon C."/>
            <person name="Castanera R."/>
            <person name="Culley D."/>
            <person name="Daum C."/>
            <person name="Ezra D."/>
            <person name="Gonzalez J."/>
            <person name="Henrissat B."/>
            <person name="Kuo A."/>
            <person name="Liang C."/>
            <person name="Lipzen A."/>
            <person name="Lutzoni F."/>
            <person name="Magnuson J."/>
            <person name="Mondo S."/>
            <person name="Nolan M."/>
            <person name="Ohm R."/>
            <person name="Pangilinan J."/>
            <person name="Park H.-J."/>
            <person name="Ramirez L."/>
            <person name="Alfaro M."/>
            <person name="Sun H."/>
            <person name="Tritt A."/>
            <person name="Yoshinaga Y."/>
            <person name="Zwiers L.-H."/>
            <person name="Turgeon B."/>
            <person name="Goodwin S."/>
            <person name="Spatafora J."/>
            <person name="Crous P."/>
            <person name="Grigoriev I."/>
        </authorList>
    </citation>
    <scope>NUCLEOTIDE SEQUENCE</scope>
    <source>
        <strain evidence="2">SCOH1-5</strain>
    </source>
</reference>
<name>A0A6A6FQG9_9PEZI</name>
<evidence type="ECO:0000313" key="3">
    <source>
        <dbReference type="Proteomes" id="UP000799539"/>
    </source>
</evidence>
<dbReference type="EMBL" id="ML992665">
    <property type="protein sequence ID" value="KAF2215716.1"/>
    <property type="molecule type" value="Genomic_DNA"/>
</dbReference>
<keyword evidence="3" id="KW-1185">Reference proteome</keyword>